<evidence type="ECO:0000256" key="9">
    <source>
        <dbReference type="ARBA" id="ARBA00022777"/>
    </source>
</evidence>
<feature type="compositionally biased region" description="Basic and acidic residues" evidence="17">
    <location>
        <begin position="662"/>
        <end position="676"/>
    </location>
</feature>
<feature type="compositionally biased region" description="Low complexity" evidence="17">
    <location>
        <begin position="265"/>
        <end position="280"/>
    </location>
</feature>
<feature type="transmembrane region" description="Helical" evidence="18">
    <location>
        <begin position="166"/>
        <end position="188"/>
    </location>
</feature>
<dbReference type="InterPro" id="IPR008271">
    <property type="entry name" value="Ser/Thr_kinase_AS"/>
</dbReference>
<evidence type="ECO:0000313" key="20">
    <source>
        <dbReference type="EMBL" id="KAK1354755.1"/>
    </source>
</evidence>
<feature type="binding site" evidence="16">
    <location>
        <position position="341"/>
    </location>
    <ligand>
        <name>ATP</name>
        <dbReference type="ChEBI" id="CHEBI:30616"/>
    </ligand>
</feature>
<dbReference type="PROSITE" id="PS50011">
    <property type="entry name" value="PROTEIN_KINASE_DOM"/>
    <property type="match status" value="1"/>
</dbReference>
<evidence type="ECO:0000256" key="17">
    <source>
        <dbReference type="SAM" id="MobiDB-lite"/>
    </source>
</evidence>
<dbReference type="GO" id="GO:0005524">
    <property type="term" value="F:ATP binding"/>
    <property type="evidence" value="ECO:0007669"/>
    <property type="project" value="UniProtKB-UniRule"/>
</dbReference>
<dbReference type="InterPro" id="IPR000719">
    <property type="entry name" value="Prot_kinase_dom"/>
</dbReference>
<reference evidence="20" key="1">
    <citation type="submission" date="2023-02" db="EMBL/GenBank/DDBJ databases">
        <title>Genome of toxic invasive species Heracleum sosnowskyi carries increased number of genes despite the absence of recent whole-genome duplications.</title>
        <authorList>
            <person name="Schelkunov M."/>
            <person name="Shtratnikova V."/>
            <person name="Makarenko M."/>
            <person name="Klepikova A."/>
            <person name="Omelchenko D."/>
            <person name="Novikova G."/>
            <person name="Obukhova E."/>
            <person name="Bogdanov V."/>
            <person name="Penin A."/>
            <person name="Logacheva M."/>
        </authorList>
    </citation>
    <scope>NUCLEOTIDE SEQUENCE</scope>
    <source>
        <strain evidence="20">Hsosn_3</strain>
        <tissue evidence="20">Leaf</tissue>
    </source>
</reference>
<dbReference type="InterPro" id="IPR001245">
    <property type="entry name" value="Ser-Thr/Tyr_kinase_cat_dom"/>
</dbReference>
<keyword evidence="13" id="KW-0325">Glycoprotein</keyword>
<evidence type="ECO:0000313" key="21">
    <source>
        <dbReference type="Proteomes" id="UP001237642"/>
    </source>
</evidence>
<feature type="compositionally biased region" description="Low complexity" evidence="17">
    <location>
        <begin position="1"/>
        <end position="17"/>
    </location>
</feature>
<comment type="catalytic activity">
    <reaction evidence="15">
        <text>L-seryl-[protein] + ATP = O-phospho-L-seryl-[protein] + ADP + H(+)</text>
        <dbReference type="Rhea" id="RHEA:17989"/>
        <dbReference type="Rhea" id="RHEA-COMP:9863"/>
        <dbReference type="Rhea" id="RHEA-COMP:11604"/>
        <dbReference type="ChEBI" id="CHEBI:15378"/>
        <dbReference type="ChEBI" id="CHEBI:29999"/>
        <dbReference type="ChEBI" id="CHEBI:30616"/>
        <dbReference type="ChEBI" id="CHEBI:83421"/>
        <dbReference type="ChEBI" id="CHEBI:456216"/>
        <dbReference type="EC" id="2.7.11.1"/>
    </reaction>
</comment>
<dbReference type="PANTHER" id="PTHR47982">
    <property type="entry name" value="PROLINE-RICH RECEPTOR-LIKE PROTEIN KINASE PERK4"/>
    <property type="match status" value="1"/>
</dbReference>
<feature type="domain" description="Protein kinase" evidence="19">
    <location>
        <begin position="313"/>
        <end position="592"/>
    </location>
</feature>
<feature type="compositionally biased region" description="Polar residues" evidence="17">
    <location>
        <begin position="636"/>
        <end position="646"/>
    </location>
</feature>
<dbReference type="PROSITE" id="PS00108">
    <property type="entry name" value="PROTEIN_KINASE_ST"/>
    <property type="match status" value="1"/>
</dbReference>
<evidence type="ECO:0000259" key="19">
    <source>
        <dbReference type="PROSITE" id="PS50011"/>
    </source>
</evidence>
<keyword evidence="21" id="KW-1185">Reference proteome</keyword>
<evidence type="ECO:0000256" key="13">
    <source>
        <dbReference type="ARBA" id="ARBA00023180"/>
    </source>
</evidence>
<name>A0AAD8GT34_9APIA</name>
<comment type="catalytic activity">
    <reaction evidence="14">
        <text>L-threonyl-[protein] + ATP = O-phospho-L-threonyl-[protein] + ADP + H(+)</text>
        <dbReference type="Rhea" id="RHEA:46608"/>
        <dbReference type="Rhea" id="RHEA-COMP:11060"/>
        <dbReference type="Rhea" id="RHEA-COMP:11605"/>
        <dbReference type="ChEBI" id="CHEBI:15378"/>
        <dbReference type="ChEBI" id="CHEBI:30013"/>
        <dbReference type="ChEBI" id="CHEBI:30616"/>
        <dbReference type="ChEBI" id="CHEBI:61977"/>
        <dbReference type="ChEBI" id="CHEBI:456216"/>
        <dbReference type="EC" id="2.7.11.1"/>
    </reaction>
</comment>
<dbReference type="FunFam" id="1.10.510.10:FF:000239">
    <property type="entry name" value="Proline-rich receptor-like protein kinase PERK1"/>
    <property type="match status" value="1"/>
</dbReference>
<keyword evidence="7 18" id="KW-0812">Transmembrane</keyword>
<feature type="region of interest" description="Disordered" evidence="17">
    <location>
        <begin position="597"/>
        <end position="616"/>
    </location>
</feature>
<evidence type="ECO:0000256" key="12">
    <source>
        <dbReference type="ARBA" id="ARBA00023136"/>
    </source>
</evidence>
<sequence length="684" mass="72377">MSTTPAPTSPPATNTTSPPSPSPPSSTSPPPSTSPLPSTTSPPPTSPLPPSSSPPPPDTTTSPPPSSSPPAPPTNAPPPETPSSPSPPSPPSNQGSPPSPPSNPGSPPSPPSNPGSTPSPPSNRGSSPPVTKSPPVSSRSPPPPKSVTSPNGGSSGSKGSSMSNGLVVGIAIVGALVVVLLCLVWICCKKKKKRREYGHAPPPGYYVPPPPGSKDGSYGGQQQQWQNNAPPPTDHVISMAPKPSLPPVMPRPPQSVPPQPPTPQPYNSSSGGSGSSYSGGSNNALAAPSAGMSLGFSQSTFTYEELAMASNGFSDANLLGQGGFGFVHKGILPNGKHVAIKRLKVGSGQGEREFQAEVEIISRVHHKHLVSLVGYCMTGSERLLVYEYVPNNTLEFHLHGKGRPTMEFPSRMRIALGSAKGLAYLHEDCNPKIIHRDIKAANILLDSNFEAKVADFGLARITSDLNTHVSTRVMGTFGYLAPEYASSGKLTEKSDVFSFGIMLLEMVTGRRPVDSAQSFMDDSLVDWARPLLTRALEEGNFDSLVDSRLRNNYNQSEMSRMVACAAACVRHSARRRPRMSQVVRALEGDLSLSDLNEGITPGHSTVHSSHESSDYDSMRYKEDMKKFRKMALASQEYASSEVSRPTSEYGLYLSGSSSEGQQTREMELGKTRRDSRGYSGNSGF</sequence>
<dbReference type="Gene3D" id="1.10.510.10">
    <property type="entry name" value="Transferase(Phosphotransferase) domain 1"/>
    <property type="match status" value="1"/>
</dbReference>
<keyword evidence="11 18" id="KW-1133">Transmembrane helix</keyword>
<evidence type="ECO:0000256" key="4">
    <source>
        <dbReference type="ARBA" id="ARBA00022527"/>
    </source>
</evidence>
<comment type="subcellular location">
    <subcellularLocation>
        <location evidence="1">Cell membrane</location>
        <topology evidence="1">Single-pass membrane protein</topology>
    </subcellularLocation>
</comment>
<dbReference type="FunFam" id="3.30.200.20:FF:000207">
    <property type="entry name" value="proline-rich receptor-like protein kinase PERK1"/>
    <property type="match status" value="1"/>
</dbReference>
<evidence type="ECO:0000256" key="2">
    <source>
        <dbReference type="ARBA" id="ARBA00012513"/>
    </source>
</evidence>
<evidence type="ECO:0000256" key="15">
    <source>
        <dbReference type="ARBA" id="ARBA00048679"/>
    </source>
</evidence>
<feature type="compositionally biased region" description="Pro residues" evidence="17">
    <location>
        <begin position="243"/>
        <end position="264"/>
    </location>
</feature>
<organism evidence="20 21">
    <name type="scientific">Heracleum sosnowskyi</name>
    <dbReference type="NCBI Taxonomy" id="360622"/>
    <lineage>
        <taxon>Eukaryota</taxon>
        <taxon>Viridiplantae</taxon>
        <taxon>Streptophyta</taxon>
        <taxon>Embryophyta</taxon>
        <taxon>Tracheophyta</taxon>
        <taxon>Spermatophyta</taxon>
        <taxon>Magnoliopsida</taxon>
        <taxon>eudicotyledons</taxon>
        <taxon>Gunneridae</taxon>
        <taxon>Pentapetalae</taxon>
        <taxon>asterids</taxon>
        <taxon>campanulids</taxon>
        <taxon>Apiales</taxon>
        <taxon>Apiaceae</taxon>
        <taxon>Apioideae</taxon>
        <taxon>apioid superclade</taxon>
        <taxon>Tordylieae</taxon>
        <taxon>Tordyliinae</taxon>
        <taxon>Heracleum</taxon>
    </lineage>
</organism>
<reference evidence="20" key="2">
    <citation type="submission" date="2023-05" db="EMBL/GenBank/DDBJ databases">
        <authorList>
            <person name="Schelkunov M.I."/>
        </authorList>
    </citation>
    <scope>NUCLEOTIDE SEQUENCE</scope>
    <source>
        <strain evidence="20">Hsosn_3</strain>
        <tissue evidence="20">Leaf</tissue>
    </source>
</reference>
<evidence type="ECO:0000256" key="3">
    <source>
        <dbReference type="ARBA" id="ARBA00022475"/>
    </source>
</evidence>
<keyword evidence="8 16" id="KW-0547">Nucleotide-binding</keyword>
<dbReference type="SMART" id="SM00220">
    <property type="entry name" value="S_TKc"/>
    <property type="match status" value="1"/>
</dbReference>
<keyword evidence="9 20" id="KW-0418">Kinase</keyword>
<protein>
    <recommendedName>
        <fullName evidence="2">non-specific serine/threonine protein kinase</fullName>
        <ecNumber evidence="2">2.7.11.1</ecNumber>
    </recommendedName>
</protein>
<comment type="caution">
    <text evidence="20">The sequence shown here is derived from an EMBL/GenBank/DDBJ whole genome shotgun (WGS) entry which is preliminary data.</text>
</comment>
<keyword evidence="6" id="KW-0808">Transferase</keyword>
<evidence type="ECO:0000256" key="6">
    <source>
        <dbReference type="ARBA" id="ARBA00022679"/>
    </source>
</evidence>
<dbReference type="Gene3D" id="3.30.200.20">
    <property type="entry name" value="Phosphorylase Kinase, domain 1"/>
    <property type="match status" value="1"/>
</dbReference>
<evidence type="ECO:0000256" key="16">
    <source>
        <dbReference type="PROSITE-ProRule" id="PRU10141"/>
    </source>
</evidence>
<evidence type="ECO:0000256" key="11">
    <source>
        <dbReference type="ARBA" id="ARBA00022989"/>
    </source>
</evidence>
<feature type="region of interest" description="Disordered" evidence="17">
    <location>
        <begin position="635"/>
        <end position="684"/>
    </location>
</feature>
<dbReference type="PROSITE" id="PS00107">
    <property type="entry name" value="PROTEIN_KINASE_ATP"/>
    <property type="match status" value="1"/>
</dbReference>
<keyword evidence="3" id="KW-1003">Cell membrane</keyword>
<keyword evidence="5" id="KW-0597">Phosphoprotein</keyword>
<keyword evidence="20" id="KW-0675">Receptor</keyword>
<keyword evidence="10 16" id="KW-0067">ATP-binding</keyword>
<evidence type="ECO:0000256" key="14">
    <source>
        <dbReference type="ARBA" id="ARBA00047899"/>
    </source>
</evidence>
<evidence type="ECO:0000256" key="10">
    <source>
        <dbReference type="ARBA" id="ARBA00022840"/>
    </source>
</evidence>
<feature type="compositionally biased region" description="Low complexity" evidence="17">
    <location>
        <begin position="122"/>
        <end position="139"/>
    </location>
</feature>
<evidence type="ECO:0000256" key="7">
    <source>
        <dbReference type="ARBA" id="ARBA00022692"/>
    </source>
</evidence>
<dbReference type="GO" id="GO:0005886">
    <property type="term" value="C:plasma membrane"/>
    <property type="evidence" value="ECO:0007669"/>
    <property type="project" value="UniProtKB-SubCell"/>
</dbReference>
<proteinExistence type="predicted"/>
<dbReference type="AlphaFoldDB" id="A0AAD8GT34"/>
<dbReference type="InterPro" id="IPR047117">
    <property type="entry name" value="PERK1-13-like"/>
</dbReference>
<feature type="compositionally biased region" description="Low complexity" evidence="17">
    <location>
        <begin position="146"/>
        <end position="161"/>
    </location>
</feature>
<evidence type="ECO:0000256" key="18">
    <source>
        <dbReference type="SAM" id="Phobius"/>
    </source>
</evidence>
<dbReference type="EMBL" id="JAUIZM010000011">
    <property type="protein sequence ID" value="KAK1354755.1"/>
    <property type="molecule type" value="Genomic_DNA"/>
</dbReference>
<dbReference type="Pfam" id="PF07714">
    <property type="entry name" value="PK_Tyr_Ser-Thr"/>
    <property type="match status" value="1"/>
</dbReference>
<keyword evidence="4" id="KW-0723">Serine/threonine-protein kinase</keyword>
<dbReference type="InterPro" id="IPR017441">
    <property type="entry name" value="Protein_kinase_ATP_BS"/>
</dbReference>
<feature type="compositionally biased region" description="Pro residues" evidence="17">
    <location>
        <begin position="200"/>
        <end position="212"/>
    </location>
</feature>
<dbReference type="GO" id="GO:0004674">
    <property type="term" value="F:protein serine/threonine kinase activity"/>
    <property type="evidence" value="ECO:0007669"/>
    <property type="project" value="UniProtKB-KW"/>
</dbReference>
<dbReference type="Proteomes" id="UP001237642">
    <property type="component" value="Unassembled WGS sequence"/>
</dbReference>
<feature type="region of interest" description="Disordered" evidence="17">
    <location>
        <begin position="193"/>
        <end position="280"/>
    </location>
</feature>
<gene>
    <name evidence="20" type="ORF">POM88_048011</name>
</gene>
<keyword evidence="12 18" id="KW-0472">Membrane</keyword>
<dbReference type="EC" id="2.7.11.1" evidence="2"/>
<dbReference type="InterPro" id="IPR011009">
    <property type="entry name" value="Kinase-like_dom_sf"/>
</dbReference>
<feature type="compositionally biased region" description="Pro residues" evidence="17">
    <location>
        <begin position="18"/>
        <end position="121"/>
    </location>
</feature>
<accession>A0AAD8GT34</accession>
<dbReference type="PANTHER" id="PTHR47982:SF35">
    <property type="entry name" value="PROLINE-RICH RECEPTOR-LIKE PROTEIN KINASE PERK1-RELATED"/>
    <property type="match status" value="1"/>
</dbReference>
<evidence type="ECO:0000256" key="1">
    <source>
        <dbReference type="ARBA" id="ARBA00004162"/>
    </source>
</evidence>
<feature type="region of interest" description="Disordered" evidence="17">
    <location>
        <begin position="1"/>
        <end position="161"/>
    </location>
</feature>
<evidence type="ECO:0000256" key="8">
    <source>
        <dbReference type="ARBA" id="ARBA00022741"/>
    </source>
</evidence>
<dbReference type="SUPFAM" id="SSF56112">
    <property type="entry name" value="Protein kinase-like (PK-like)"/>
    <property type="match status" value="1"/>
</dbReference>
<evidence type="ECO:0000256" key="5">
    <source>
        <dbReference type="ARBA" id="ARBA00022553"/>
    </source>
</evidence>
<feature type="compositionally biased region" description="Low complexity" evidence="17">
    <location>
        <begin position="647"/>
        <end position="660"/>
    </location>
</feature>